<evidence type="ECO:0008006" key="3">
    <source>
        <dbReference type="Google" id="ProtNLM"/>
    </source>
</evidence>
<dbReference type="GeneID" id="20526097"/>
<dbReference type="RefSeq" id="XP_009493541.1">
    <property type="nucleotide sequence ID" value="XM_009495266.1"/>
</dbReference>
<protein>
    <recommendedName>
        <fullName evidence="3">Nudix hydrolase domain-containing protein</fullName>
    </recommendedName>
</protein>
<dbReference type="SUPFAM" id="SSF55811">
    <property type="entry name" value="Nudix"/>
    <property type="match status" value="1"/>
</dbReference>
<accession>A0A058ZDH4</accession>
<organism evidence="1">
    <name type="scientific">Fonticula alba</name>
    <name type="common">Slime mold</name>
    <dbReference type="NCBI Taxonomy" id="691883"/>
    <lineage>
        <taxon>Eukaryota</taxon>
        <taxon>Rotosphaerida</taxon>
        <taxon>Fonticulaceae</taxon>
        <taxon>Fonticula</taxon>
    </lineage>
</organism>
<evidence type="ECO:0000313" key="2">
    <source>
        <dbReference type="Proteomes" id="UP000030693"/>
    </source>
</evidence>
<reference evidence="1" key="1">
    <citation type="submission" date="2013-04" db="EMBL/GenBank/DDBJ databases">
        <title>The Genome Sequence of Fonticula alba ATCC 38817.</title>
        <authorList>
            <consortium name="The Broad Institute Genomics Platform"/>
            <person name="Russ C."/>
            <person name="Cuomo C."/>
            <person name="Burger G."/>
            <person name="Gray M.W."/>
            <person name="Holland P.W.H."/>
            <person name="King N."/>
            <person name="Lang F.B.F."/>
            <person name="Roger A.J."/>
            <person name="Ruiz-Trillo I."/>
            <person name="Brown M."/>
            <person name="Walker B."/>
            <person name="Young S."/>
            <person name="Zeng Q."/>
            <person name="Gargeya S."/>
            <person name="Fitzgerald M."/>
            <person name="Haas B."/>
            <person name="Abouelleil A."/>
            <person name="Allen A.W."/>
            <person name="Alvarado L."/>
            <person name="Arachchi H.M."/>
            <person name="Berlin A.M."/>
            <person name="Chapman S.B."/>
            <person name="Gainer-Dewar J."/>
            <person name="Goldberg J."/>
            <person name="Griggs A."/>
            <person name="Gujja S."/>
            <person name="Hansen M."/>
            <person name="Howarth C."/>
            <person name="Imamovic A."/>
            <person name="Ireland A."/>
            <person name="Larimer J."/>
            <person name="McCowan C."/>
            <person name="Murphy C."/>
            <person name="Pearson M."/>
            <person name="Poon T.W."/>
            <person name="Priest M."/>
            <person name="Roberts A."/>
            <person name="Saif S."/>
            <person name="Shea T."/>
            <person name="Sisk P."/>
            <person name="Sykes S."/>
            <person name="Wortman J."/>
            <person name="Nusbaum C."/>
            <person name="Birren B."/>
        </authorList>
    </citation>
    <scope>NUCLEOTIDE SEQUENCE [LARGE SCALE GENOMIC DNA]</scope>
    <source>
        <strain evidence="1">ATCC 38817</strain>
    </source>
</reference>
<keyword evidence="2" id="KW-1185">Reference proteome</keyword>
<dbReference type="InterPro" id="IPR015797">
    <property type="entry name" value="NUDIX_hydrolase-like_dom_sf"/>
</dbReference>
<dbReference type="EMBL" id="KB932202">
    <property type="protein sequence ID" value="KCV71963.1"/>
    <property type="molecule type" value="Genomic_DNA"/>
</dbReference>
<proteinExistence type="predicted"/>
<name>A0A058ZDH4_FONAL</name>
<dbReference type="AlphaFoldDB" id="A0A058ZDH4"/>
<gene>
    <name evidence="1" type="ORF">H696_01372</name>
</gene>
<dbReference type="Gene3D" id="3.90.79.10">
    <property type="entry name" value="Nucleoside Triphosphate Pyrophosphohydrolase"/>
    <property type="match status" value="1"/>
</dbReference>
<sequence>MLRTTRQLSMARAPFARCLSSAFEAVPAQASCMIIAARAPASETPAPEDGFRLLFLKRSATMRFQPNFHAFPGGKVDPTDALLAQALREAAFPTLDASAAVDRSANWHADIDARAIFLRDRAPSLDAPLGPDAMLITRACRPPFSNRAELPVLGDLPAARAPRPAPATRTTVLLPGDADYPRHLAALLAAQGPDARAPAPDAVPVAAATPGAAPRRRRLVRFDLDEEDPPGAEAPFLLLR</sequence>
<dbReference type="Proteomes" id="UP000030693">
    <property type="component" value="Unassembled WGS sequence"/>
</dbReference>
<evidence type="ECO:0000313" key="1">
    <source>
        <dbReference type="EMBL" id="KCV71963.1"/>
    </source>
</evidence>